<dbReference type="Proteomes" id="UP000694865">
    <property type="component" value="Unplaced"/>
</dbReference>
<dbReference type="PRINTS" id="PR00237">
    <property type="entry name" value="GPCRRHODOPSN"/>
</dbReference>
<evidence type="ECO:0000313" key="13">
    <source>
        <dbReference type="RefSeq" id="XP_006815469.1"/>
    </source>
</evidence>
<feature type="transmembrane region" description="Helical" evidence="10">
    <location>
        <begin position="172"/>
        <end position="191"/>
    </location>
</feature>
<evidence type="ECO:0000256" key="9">
    <source>
        <dbReference type="RuleBase" id="RU000688"/>
    </source>
</evidence>
<dbReference type="RefSeq" id="XP_006815469.1">
    <property type="nucleotide sequence ID" value="XM_006815406.1"/>
</dbReference>
<comment type="similarity">
    <text evidence="9">Belongs to the G-protein coupled receptor 1 family.</text>
</comment>
<feature type="transmembrane region" description="Helical" evidence="10">
    <location>
        <begin position="52"/>
        <end position="80"/>
    </location>
</feature>
<evidence type="ECO:0000313" key="12">
    <source>
        <dbReference type="Proteomes" id="UP000694865"/>
    </source>
</evidence>
<feature type="transmembrane region" description="Helical" evidence="10">
    <location>
        <begin position="220"/>
        <end position="243"/>
    </location>
</feature>
<keyword evidence="3 9" id="KW-0812">Transmembrane</keyword>
<feature type="transmembrane region" description="Helical" evidence="10">
    <location>
        <begin position="92"/>
        <end position="115"/>
    </location>
</feature>
<evidence type="ECO:0000256" key="4">
    <source>
        <dbReference type="ARBA" id="ARBA00022989"/>
    </source>
</evidence>
<feature type="domain" description="G-protein coupled receptors family 1 profile" evidence="11">
    <location>
        <begin position="72"/>
        <end position="332"/>
    </location>
</feature>
<dbReference type="InterPro" id="IPR002233">
    <property type="entry name" value="ADR_fam"/>
</dbReference>
<name>A0ABM0M628_SACKO</name>
<keyword evidence="2" id="KW-1003">Cell membrane</keyword>
<dbReference type="SUPFAM" id="SSF81321">
    <property type="entry name" value="Family A G protein-coupled receptor-like"/>
    <property type="match status" value="1"/>
</dbReference>
<dbReference type="InterPro" id="IPR017452">
    <property type="entry name" value="GPCR_Rhodpsn_7TM"/>
</dbReference>
<organism evidence="12 13">
    <name type="scientific">Saccoglossus kowalevskii</name>
    <name type="common">Acorn worm</name>
    <dbReference type="NCBI Taxonomy" id="10224"/>
    <lineage>
        <taxon>Eukaryota</taxon>
        <taxon>Metazoa</taxon>
        <taxon>Hemichordata</taxon>
        <taxon>Enteropneusta</taxon>
        <taxon>Harrimaniidae</taxon>
        <taxon>Saccoglossus</taxon>
    </lineage>
</organism>
<evidence type="ECO:0000256" key="10">
    <source>
        <dbReference type="SAM" id="Phobius"/>
    </source>
</evidence>
<keyword evidence="4 10" id="KW-1133">Transmembrane helix</keyword>
<keyword evidence="6 10" id="KW-0472">Membrane</keyword>
<dbReference type="PRINTS" id="PR01103">
    <property type="entry name" value="ADRENERGICR"/>
</dbReference>
<evidence type="ECO:0000256" key="3">
    <source>
        <dbReference type="ARBA" id="ARBA00022692"/>
    </source>
</evidence>
<dbReference type="PANTHER" id="PTHR24248:SF163">
    <property type="entry name" value="HISTAMINE H2 RECEPTOR-LIKE"/>
    <property type="match status" value="1"/>
</dbReference>
<feature type="transmembrane region" description="Helical" evidence="10">
    <location>
        <begin position="316"/>
        <end position="335"/>
    </location>
</feature>
<dbReference type="PANTHER" id="PTHR24248">
    <property type="entry name" value="ADRENERGIC RECEPTOR-RELATED G-PROTEIN COUPLED RECEPTOR"/>
    <property type="match status" value="1"/>
</dbReference>
<dbReference type="PROSITE" id="PS00237">
    <property type="entry name" value="G_PROTEIN_RECEP_F1_1"/>
    <property type="match status" value="1"/>
</dbReference>
<evidence type="ECO:0000259" key="11">
    <source>
        <dbReference type="PROSITE" id="PS50262"/>
    </source>
</evidence>
<proteinExistence type="inferred from homology"/>
<dbReference type="Pfam" id="PF00001">
    <property type="entry name" value="7tm_1"/>
    <property type="match status" value="1"/>
</dbReference>
<evidence type="ECO:0000256" key="5">
    <source>
        <dbReference type="ARBA" id="ARBA00023040"/>
    </source>
</evidence>
<evidence type="ECO:0000256" key="6">
    <source>
        <dbReference type="ARBA" id="ARBA00023136"/>
    </source>
</evidence>
<keyword evidence="5 9" id="KW-0297">G-protein coupled receptor</keyword>
<keyword evidence="7 9" id="KW-0675">Receptor</keyword>
<comment type="subcellular location">
    <subcellularLocation>
        <location evidence="1">Cell membrane</location>
        <topology evidence="1">Multi-pass membrane protein</topology>
    </subcellularLocation>
</comment>
<evidence type="ECO:0000256" key="8">
    <source>
        <dbReference type="ARBA" id="ARBA00023224"/>
    </source>
</evidence>
<dbReference type="SMART" id="SM01381">
    <property type="entry name" value="7TM_GPCR_Srsx"/>
    <property type="match status" value="1"/>
</dbReference>
<reference evidence="13" key="1">
    <citation type="submission" date="2025-08" db="UniProtKB">
        <authorList>
            <consortium name="RefSeq"/>
        </authorList>
    </citation>
    <scope>IDENTIFICATION</scope>
    <source>
        <tissue evidence="13">Testes</tissue>
    </source>
</reference>
<dbReference type="GeneID" id="100368272"/>
<dbReference type="InterPro" id="IPR000276">
    <property type="entry name" value="GPCR_Rhodpsn"/>
</dbReference>
<evidence type="ECO:0000256" key="2">
    <source>
        <dbReference type="ARBA" id="ARBA00022475"/>
    </source>
</evidence>
<keyword evidence="12" id="KW-1185">Reference proteome</keyword>
<evidence type="ECO:0000256" key="7">
    <source>
        <dbReference type="ARBA" id="ARBA00023170"/>
    </source>
</evidence>
<accession>A0ABM0M628</accession>
<sequence length="365" mass="40614">MSRHMSDLTIDIQANYTLISPNVAAVSSSDNHSAVDGVNSPSGISSGNSRPIIIIALIGVILVAITIATILGNVLVCLAAVVNRKLRTVTNFFVVSLAVSDMLVGLLVLPFSAIYEIQRSWPFGVVLCNIWISMDVLLCTVSILNLFAISLDRYIAITRPMRYPSIMTTTKASVALVVIWSVSFLVSFLPIHMGWNTLDGNIENINDPTNCNFDVSNGTYVLIDGLGTFFLPLIIMLCTYFRIFRIAREQAKRISNLPKIDGSNTSRAVDEHKATKTLAVVMGAFTVCWMPYFTLFVMRPFIFSPGEDVNYDLYSVFLWMGYANSTLNPIVYTVLNQEFRNAFRDLLCHCVRTKRSQIKRCANEC</sequence>
<feature type="transmembrane region" description="Helical" evidence="10">
    <location>
        <begin position="277"/>
        <end position="296"/>
    </location>
</feature>
<evidence type="ECO:0000256" key="1">
    <source>
        <dbReference type="ARBA" id="ARBA00004651"/>
    </source>
</evidence>
<dbReference type="PROSITE" id="PS50262">
    <property type="entry name" value="G_PROTEIN_RECEP_F1_2"/>
    <property type="match status" value="1"/>
</dbReference>
<keyword evidence="8 9" id="KW-0807">Transducer</keyword>
<dbReference type="Gene3D" id="1.20.1070.10">
    <property type="entry name" value="Rhodopsin 7-helix transmembrane proteins"/>
    <property type="match status" value="1"/>
</dbReference>
<protein>
    <submittedName>
        <fullName evidence="13">Histamine H2 receptor-like</fullName>
    </submittedName>
</protein>
<gene>
    <name evidence="13" type="primary">LOC100368272</name>
</gene>
<feature type="transmembrane region" description="Helical" evidence="10">
    <location>
        <begin position="121"/>
        <end position="151"/>
    </location>
</feature>